<gene>
    <name evidence="14" type="primary">HIS6</name>
    <name evidence="14" type="ORF">EHS25_009519</name>
</gene>
<evidence type="ECO:0000256" key="12">
    <source>
        <dbReference type="RuleBase" id="RU364022"/>
    </source>
</evidence>
<comment type="catalytic activity">
    <reaction evidence="1 12">
        <text>1-(5-phospho-beta-D-ribosyl)-5-[(5-phospho-beta-D-ribosylamino)methylideneamino]imidazole-4-carboxamide = 5-[(5-phospho-1-deoxy-D-ribulos-1-ylimino)methylamino]-1-(5-phospho-beta-D-ribosyl)imidazole-4-carboxamide</text>
        <dbReference type="Rhea" id="RHEA:15469"/>
        <dbReference type="ChEBI" id="CHEBI:58435"/>
        <dbReference type="ChEBI" id="CHEBI:58525"/>
        <dbReference type="EC" id="5.3.1.16"/>
    </reaction>
</comment>
<dbReference type="AlphaFoldDB" id="A0A427YJF3"/>
<dbReference type="Proteomes" id="UP000279259">
    <property type="component" value="Unassembled WGS sequence"/>
</dbReference>
<feature type="region of interest" description="Disordered" evidence="13">
    <location>
        <begin position="1"/>
        <end position="21"/>
    </location>
</feature>
<dbReference type="GO" id="GO:0003949">
    <property type="term" value="F:1-(5-phosphoribosyl)-5-[(5-phosphoribosylamino)methylideneamino]imidazole-4-carboxamide isomerase activity"/>
    <property type="evidence" value="ECO:0007669"/>
    <property type="project" value="UniProtKB-EC"/>
</dbReference>
<keyword evidence="6 11" id="KW-0028">Amino-acid biosynthesis</keyword>
<dbReference type="EMBL" id="RSCD01000008">
    <property type="protein sequence ID" value="RSH91220.1"/>
    <property type="molecule type" value="Genomic_DNA"/>
</dbReference>
<comment type="caution">
    <text evidence="14">The sequence shown here is derived from an EMBL/GenBank/DDBJ whole genome shotgun (WGS) entry which is preliminary data.</text>
</comment>
<accession>A0A427YJF3</accession>
<evidence type="ECO:0000256" key="13">
    <source>
        <dbReference type="SAM" id="MobiDB-lite"/>
    </source>
</evidence>
<proteinExistence type="inferred from homology"/>
<dbReference type="NCBIfam" id="TIGR02129">
    <property type="entry name" value="hisA_euk"/>
    <property type="match status" value="1"/>
</dbReference>
<dbReference type="InterPro" id="IPR006062">
    <property type="entry name" value="His_biosynth"/>
</dbReference>
<dbReference type="SUPFAM" id="SSF51366">
    <property type="entry name" value="Ribulose-phoshate binding barrel"/>
    <property type="match status" value="1"/>
</dbReference>
<reference evidence="14 15" key="1">
    <citation type="submission" date="2018-11" db="EMBL/GenBank/DDBJ databases">
        <title>Genome sequence of Saitozyma podzolica DSM 27192.</title>
        <authorList>
            <person name="Aliyu H."/>
            <person name="Gorte O."/>
            <person name="Ochsenreither K."/>
        </authorList>
    </citation>
    <scope>NUCLEOTIDE SEQUENCE [LARGE SCALE GENOMIC DNA]</scope>
    <source>
        <strain evidence="14 15">DSM 27192</strain>
    </source>
</reference>
<dbReference type="EC" id="5.3.1.16" evidence="4 12"/>
<dbReference type="GO" id="GO:0000162">
    <property type="term" value="P:L-tryptophan biosynthetic process"/>
    <property type="evidence" value="ECO:0007669"/>
    <property type="project" value="TreeGrafter"/>
</dbReference>
<organism evidence="14 15">
    <name type="scientific">Saitozyma podzolica</name>
    <dbReference type="NCBI Taxonomy" id="1890683"/>
    <lineage>
        <taxon>Eukaryota</taxon>
        <taxon>Fungi</taxon>
        <taxon>Dikarya</taxon>
        <taxon>Basidiomycota</taxon>
        <taxon>Agaricomycotina</taxon>
        <taxon>Tremellomycetes</taxon>
        <taxon>Tremellales</taxon>
        <taxon>Trimorphomycetaceae</taxon>
        <taxon>Saitozyma</taxon>
    </lineage>
</organism>
<comment type="pathway">
    <text evidence="2 12">Amino-acid biosynthesis; L-histidine biosynthesis; L-histidine from 5-phospho-alpha-D-ribose 1-diphosphate: step 4/9.</text>
</comment>
<evidence type="ECO:0000256" key="6">
    <source>
        <dbReference type="ARBA" id="ARBA00022605"/>
    </source>
</evidence>
<comment type="similarity">
    <text evidence="3 11">Belongs to the HisA/HisF family.</text>
</comment>
<name>A0A427YJF3_9TREE</name>
<dbReference type="InterPro" id="IPR044524">
    <property type="entry name" value="Isoase_HisA-like"/>
</dbReference>
<evidence type="ECO:0000256" key="4">
    <source>
        <dbReference type="ARBA" id="ARBA00012550"/>
    </source>
</evidence>
<dbReference type="Pfam" id="PF00977">
    <property type="entry name" value="His_biosynth"/>
    <property type="match status" value="1"/>
</dbReference>
<sequence length="302" mass="32334">MEQDYIHMPLPANYSATAGPSRRRSQFRPCIDLHQGVVKQIVGGTLDLGGVGVGVDAVESSRETAQAQQEGLKTNFVAAHPSSFYAELYRQHDLRGGHVIKLGPGNDDAAREALKAWPEGLQVGGGIAVGNAKEWLDAGADKVIVTSFLFPDAKFSEERLAAMSQLVGKDRLVVDISCRKRENGWVVAMNGWKTLTDMVVNQDSIALVEKYCSELLIHAADVEGLCQGIDEELVERLGEWASVPCTYAGGAKDISDLALVDWLSGGKVDLTFGSSLDIFGGSGVKFDELVAVDKAAKQASAV</sequence>
<keyword evidence="7 11" id="KW-0368">Histidine biosynthesis</keyword>
<evidence type="ECO:0000256" key="8">
    <source>
        <dbReference type="ARBA" id="ARBA00023235"/>
    </source>
</evidence>
<keyword evidence="12" id="KW-0963">Cytoplasm</keyword>
<dbReference type="PANTHER" id="PTHR43090:SF2">
    <property type="entry name" value="1-(5-PHOSPHORIBOSYL)-5-[(5-PHOSPHORIBOSYLAMINO)METHYLIDENEAMINO] IMIDAZOLE-4-CARBOXAMIDE ISOMERASE"/>
    <property type="match status" value="1"/>
</dbReference>
<evidence type="ECO:0000256" key="3">
    <source>
        <dbReference type="ARBA" id="ARBA00009667"/>
    </source>
</evidence>
<evidence type="ECO:0000256" key="7">
    <source>
        <dbReference type="ARBA" id="ARBA00023102"/>
    </source>
</evidence>
<comment type="subcellular location">
    <subcellularLocation>
        <location evidence="12">Cytoplasm</location>
    </subcellularLocation>
</comment>
<evidence type="ECO:0000256" key="5">
    <source>
        <dbReference type="ARBA" id="ARBA00018464"/>
    </source>
</evidence>
<protein>
    <recommendedName>
        <fullName evidence="5 12">1-(5-phosphoribosyl)-5-[(5-phosphoribosylamino)methylideneamino] imidazole-4-carboxamide isomerase</fullName>
        <ecNumber evidence="4 12">5.3.1.16</ecNumber>
    </recommendedName>
    <alternativeName>
        <fullName evidence="10 12">5-proFAR isomerase</fullName>
    </alternativeName>
    <alternativeName>
        <fullName evidence="9 12">Phosphoribosylformimino-5-aminoimidazole carboxamide ribotide isomerase</fullName>
    </alternativeName>
</protein>
<dbReference type="InterPro" id="IPR013785">
    <property type="entry name" value="Aldolase_TIM"/>
</dbReference>
<evidence type="ECO:0000313" key="14">
    <source>
        <dbReference type="EMBL" id="RSH91220.1"/>
    </source>
</evidence>
<dbReference type="FunFam" id="3.20.20.70:FF:000110">
    <property type="entry name" value="1-(5-phosphoribosyl)-5-[(5-phosphoribosylamino)methylideneamino] imidazole-4-carboxamide isomerase, chloroplastic"/>
    <property type="match status" value="1"/>
</dbReference>
<keyword evidence="15" id="KW-1185">Reference proteome</keyword>
<dbReference type="InterPro" id="IPR011060">
    <property type="entry name" value="RibuloseP-bd_barrel"/>
</dbReference>
<dbReference type="CDD" id="cd04723">
    <property type="entry name" value="HisA_HisF"/>
    <property type="match status" value="1"/>
</dbReference>
<evidence type="ECO:0000256" key="11">
    <source>
        <dbReference type="RuleBase" id="RU003657"/>
    </source>
</evidence>
<dbReference type="Gene3D" id="3.20.20.70">
    <property type="entry name" value="Aldolase class I"/>
    <property type="match status" value="1"/>
</dbReference>
<evidence type="ECO:0000256" key="1">
    <source>
        <dbReference type="ARBA" id="ARBA00000901"/>
    </source>
</evidence>
<dbReference type="PANTHER" id="PTHR43090">
    <property type="entry name" value="1-(5-PHOSPHORIBOSYL)-5-[(5-PHOSPHORIBOSYLAMINO)METHYLIDENEAMINO] IMIDAZOLE-4-CARBOXAMIDE ISOMERASE"/>
    <property type="match status" value="1"/>
</dbReference>
<dbReference type="GO" id="GO:0005737">
    <property type="term" value="C:cytoplasm"/>
    <property type="evidence" value="ECO:0007669"/>
    <property type="project" value="UniProtKB-SubCell"/>
</dbReference>
<evidence type="ECO:0000256" key="2">
    <source>
        <dbReference type="ARBA" id="ARBA00005133"/>
    </source>
</evidence>
<dbReference type="UniPathway" id="UPA00031">
    <property type="reaction ID" value="UER00009"/>
</dbReference>
<dbReference type="GO" id="GO:0000105">
    <property type="term" value="P:L-histidine biosynthetic process"/>
    <property type="evidence" value="ECO:0007669"/>
    <property type="project" value="UniProtKB-UniPathway"/>
</dbReference>
<evidence type="ECO:0000256" key="10">
    <source>
        <dbReference type="ARBA" id="ARBA00031376"/>
    </source>
</evidence>
<keyword evidence="8 12" id="KW-0413">Isomerase</keyword>
<dbReference type="OrthoDB" id="446074at2759"/>
<dbReference type="STRING" id="1890683.A0A427YJF3"/>
<evidence type="ECO:0000256" key="9">
    <source>
        <dbReference type="ARBA" id="ARBA00030547"/>
    </source>
</evidence>
<dbReference type="InterPro" id="IPR011858">
    <property type="entry name" value="His6/HISN3"/>
</dbReference>
<evidence type="ECO:0000313" key="15">
    <source>
        <dbReference type="Proteomes" id="UP000279259"/>
    </source>
</evidence>